<feature type="region of interest" description="Disordered" evidence="1">
    <location>
        <begin position="19"/>
        <end position="55"/>
    </location>
</feature>
<dbReference type="Proteomes" id="UP000509568">
    <property type="component" value="Chromosome"/>
</dbReference>
<protein>
    <submittedName>
        <fullName evidence="2">Uncharacterized protein</fullName>
    </submittedName>
</protein>
<accession>A0A7D5D885</accession>
<keyword evidence="3" id="KW-1185">Reference proteome</keyword>
<sequence>MSSTYEKHLSALNKVWREKKNEKKQQLQSSETAALPPPVIDGLLPDLTPERPGDQKNLLPRELVAVDLPVLVTYAENGIFSTTVTGTWNGAGGIVETRVFPVGTPDQDKIINVPHHALINGVHSLIVNANWSVGQDASVAFPLTIDLVPPNNGSALEGVDFTDEVKAGVTDALLVRDGGITGAVPRWTDIARGDRILGYWTRVSGAGTLAETGIVVDEHTIDDPALPVTLFVPEAVIRQAGEGTFGLSYRVYDRAGNNAISSTTVQIDLYVSTSPPPDFVGKEIEVFKFTPGDVIRREDIYRGVELRIPQYTYYRPGDRLDIYWNDATTPALSDIPLNNGLGLSVNLPYSVISSTGLSATDIPLWAKVKRGGSAIGTETNQLSVDVEMAVPGPAPEPGDPDPINIRFIPAVIKSVSWAGSGDDNKLLPDDEGKDAVAEVELIDGFSDGETLELMWPTILAHEAIAVRLNSPQEGDIISFPIPWTTIESGMFGPAIPVWYRVRSDDPLDGHQESRRTPVDAQTAGIKDLGPVTIEGKTTIEFPGPPAFDAYPITCQDTPWLGIRFQVPPGRGKYVGGSKFRLTFIGYAGFTGADAEVSRITFPDYEVSTTDVDIGFSYLMPFSAEVEQVLTGRAEIQYSIEDPTGRRGSSGIVNLGIYRRDGNGNECNAVF</sequence>
<dbReference type="RefSeq" id="WP_176570688.1">
    <property type="nucleotide sequence ID" value="NZ_CP056030.1"/>
</dbReference>
<organism evidence="2 3">
    <name type="scientific">Pseudomonas eucalypticola</name>
    <dbReference type="NCBI Taxonomy" id="2599595"/>
    <lineage>
        <taxon>Bacteria</taxon>
        <taxon>Pseudomonadati</taxon>
        <taxon>Pseudomonadota</taxon>
        <taxon>Gammaproteobacteria</taxon>
        <taxon>Pseudomonadales</taxon>
        <taxon>Pseudomonadaceae</taxon>
        <taxon>Pseudomonas</taxon>
    </lineage>
</organism>
<evidence type="ECO:0000256" key="1">
    <source>
        <dbReference type="SAM" id="MobiDB-lite"/>
    </source>
</evidence>
<gene>
    <name evidence="2" type="ORF">HWQ56_12595</name>
</gene>
<evidence type="ECO:0000313" key="3">
    <source>
        <dbReference type="Proteomes" id="UP000509568"/>
    </source>
</evidence>
<evidence type="ECO:0000313" key="2">
    <source>
        <dbReference type="EMBL" id="QKZ04575.1"/>
    </source>
</evidence>
<reference evidence="2 3" key="1">
    <citation type="submission" date="2020-06" db="EMBL/GenBank/DDBJ databases">
        <title>Pseudomonas eucalypticola sp. nov., an endophyte of Eucalyptus dunnii leaves with biocontrol ability of eucalyptus leaf blight.</title>
        <authorList>
            <person name="Liu Y."/>
            <person name="Song Z."/>
            <person name="Zeng H."/>
            <person name="Lu M."/>
            <person name="Wang X."/>
            <person name="Lian X."/>
            <person name="Zhang Q."/>
        </authorList>
    </citation>
    <scope>NUCLEOTIDE SEQUENCE [LARGE SCALE GENOMIC DNA]</scope>
    <source>
        <strain evidence="2 3">NP-1</strain>
    </source>
</reference>
<proteinExistence type="predicted"/>
<dbReference type="KEGG" id="pez:HWQ56_12595"/>
<dbReference type="AlphaFoldDB" id="A0A7D5D885"/>
<dbReference type="EMBL" id="CP056030">
    <property type="protein sequence ID" value="QKZ04575.1"/>
    <property type="molecule type" value="Genomic_DNA"/>
</dbReference>
<name>A0A7D5D885_9PSED</name>